<feature type="compositionally biased region" description="Basic and acidic residues" evidence="5">
    <location>
        <begin position="242"/>
        <end position="252"/>
    </location>
</feature>
<feature type="region of interest" description="Disordered" evidence="5">
    <location>
        <begin position="486"/>
        <end position="513"/>
    </location>
</feature>
<organism evidence="7">
    <name type="scientific">Bionectria ochroleuca</name>
    <name type="common">Gliocladium roseum</name>
    <dbReference type="NCBI Taxonomy" id="29856"/>
    <lineage>
        <taxon>Eukaryota</taxon>
        <taxon>Fungi</taxon>
        <taxon>Dikarya</taxon>
        <taxon>Ascomycota</taxon>
        <taxon>Pezizomycotina</taxon>
        <taxon>Sordariomycetes</taxon>
        <taxon>Hypocreomycetidae</taxon>
        <taxon>Hypocreales</taxon>
        <taxon>Bionectriaceae</taxon>
        <taxon>Clonostachys</taxon>
    </lineage>
</organism>
<keyword evidence="4" id="KW-0539">Nucleus</keyword>
<gene>
    <name evidence="7" type="ORF">BN869_000009124_1</name>
</gene>
<evidence type="ECO:0000256" key="4">
    <source>
        <dbReference type="ARBA" id="ARBA00023242"/>
    </source>
</evidence>
<keyword evidence="3" id="KW-0804">Transcription</keyword>
<dbReference type="FunFam" id="3.90.70.200:FF:000005">
    <property type="entry name" value="Related to Pol II transcription elongation factor"/>
    <property type="match status" value="1"/>
</dbReference>
<dbReference type="PANTHER" id="PTHR13115:SF8">
    <property type="entry name" value="RNA POLYMERASE-ASSOCIATED PROTEIN RTF1 HOMOLOG"/>
    <property type="match status" value="1"/>
</dbReference>
<evidence type="ECO:0000256" key="5">
    <source>
        <dbReference type="SAM" id="MobiDB-lite"/>
    </source>
</evidence>
<proteinExistence type="predicted"/>
<feature type="compositionally biased region" description="Basic and acidic residues" evidence="5">
    <location>
        <begin position="218"/>
        <end position="233"/>
    </location>
</feature>
<feature type="domain" description="Plus3" evidence="6">
    <location>
        <begin position="284"/>
        <end position="420"/>
    </location>
</feature>
<feature type="compositionally biased region" description="Acidic residues" evidence="5">
    <location>
        <begin position="119"/>
        <end position="128"/>
    </location>
</feature>
<dbReference type="InterPro" id="IPR036128">
    <property type="entry name" value="Plus3-like_sf"/>
</dbReference>
<reference evidence="7" key="1">
    <citation type="submission" date="2015-01" db="EMBL/GenBank/DDBJ databases">
        <authorList>
            <person name="Durling Mikael"/>
        </authorList>
    </citation>
    <scope>NUCLEOTIDE SEQUENCE</scope>
</reference>
<dbReference type="AlphaFoldDB" id="A0A0B7KEE1"/>
<dbReference type="GO" id="GO:1990269">
    <property type="term" value="F:RNA polymerase II C-terminal domain phosphoserine binding"/>
    <property type="evidence" value="ECO:0007669"/>
    <property type="project" value="TreeGrafter"/>
</dbReference>
<evidence type="ECO:0000259" key="6">
    <source>
        <dbReference type="PROSITE" id="PS51360"/>
    </source>
</evidence>
<name>A0A0B7KEE1_BIOOC</name>
<protein>
    <recommendedName>
        <fullName evidence="6">Plus3 domain-containing protein</fullName>
    </recommendedName>
</protein>
<keyword evidence="2" id="KW-0805">Transcription regulation</keyword>
<feature type="region of interest" description="Disordered" evidence="5">
    <location>
        <begin position="564"/>
        <end position="616"/>
    </location>
</feature>
<accession>A0A0B7KEE1</accession>
<sequence>MADLDEDLLDLAGGDSGDEGSIAESRERSVSPPPKKKSKNASAKKTKRRTGDESEEEGEAHLHMLIIIIVTVVVAWVYCHCCGFCPGATITYTFSQAIGTNRCLNRSSEPRSPGSDDSAPMDESDSEAEPSRAKKDDDFNDKYPVEGMFVSHAEKAQIMALGELEREQILNDRATELNNAQVNRRLRQMAENTERQAAQKRSADAAELDEGTRTGSRQRTDKDETAIESFRRARADKKKRREDHERRRDKYSPRAHSPGAESDDSYGRAKSRTPEPDETKDLPPPELRDYDRVRLGRNEFAQVCFTPGFEASIIGCYIRIALGPHPETGIDQYRMALIKGFTTSRPYALSGPNGSFVTDQYVKAAHGKSSKEFPFIAASSGKFTEAEVSRYQVTCHNDGVTLPTKAFLSDKVDDINNLINHKWTNEEIKARLARKNELMKRFDPSERERVSRLLEEARERGDDNKAEELQEQLDKLGSQRLAFRTSLGTNKNSASKKQTEQDRLAERNRENRRLNAEAVRKAQLKEMARTREIEQAISRGELVEDDPSRRVKTKAKFVHDVNEKTTKKDAADAAAASAAANGTPKGNTTKSMPSHLAKLQEESFSEKKGLPGIHKPLMDDDVIGSLDLDIDVEI</sequence>
<evidence type="ECO:0000256" key="3">
    <source>
        <dbReference type="ARBA" id="ARBA00023163"/>
    </source>
</evidence>
<feature type="region of interest" description="Disordered" evidence="5">
    <location>
        <begin position="190"/>
        <end position="290"/>
    </location>
</feature>
<feature type="compositionally biased region" description="Basic and acidic residues" evidence="5">
    <location>
        <begin position="598"/>
        <end position="609"/>
    </location>
</feature>
<feature type="compositionally biased region" description="Basic residues" evidence="5">
    <location>
        <begin position="34"/>
        <end position="48"/>
    </location>
</feature>
<feature type="compositionally biased region" description="Basic and acidic residues" evidence="5">
    <location>
        <begin position="272"/>
        <end position="290"/>
    </location>
</feature>
<dbReference type="SUPFAM" id="SSF159042">
    <property type="entry name" value="Plus3-like"/>
    <property type="match status" value="1"/>
</dbReference>
<dbReference type="SMART" id="SM00719">
    <property type="entry name" value="Plus3"/>
    <property type="match status" value="1"/>
</dbReference>
<dbReference type="PANTHER" id="PTHR13115">
    <property type="entry name" value="RNA POLYMERASE-ASSOCIATED PROTEIN RTF1 HOMOLOG"/>
    <property type="match status" value="1"/>
</dbReference>
<evidence type="ECO:0000256" key="1">
    <source>
        <dbReference type="ARBA" id="ARBA00004123"/>
    </source>
</evidence>
<dbReference type="Gene3D" id="3.90.70.200">
    <property type="entry name" value="Plus-3 domain"/>
    <property type="match status" value="1"/>
</dbReference>
<dbReference type="GO" id="GO:0003677">
    <property type="term" value="F:DNA binding"/>
    <property type="evidence" value="ECO:0007669"/>
    <property type="project" value="InterPro"/>
</dbReference>
<dbReference type="Pfam" id="PF03126">
    <property type="entry name" value="Plus-3"/>
    <property type="match status" value="1"/>
</dbReference>
<feature type="compositionally biased region" description="Basic and acidic residues" evidence="5">
    <location>
        <begin position="497"/>
        <end position="513"/>
    </location>
</feature>
<feature type="region of interest" description="Disordered" evidence="5">
    <location>
        <begin position="1"/>
        <end position="57"/>
    </location>
</feature>
<dbReference type="InterPro" id="IPR004343">
    <property type="entry name" value="Plus-3_dom"/>
</dbReference>
<evidence type="ECO:0000256" key="2">
    <source>
        <dbReference type="ARBA" id="ARBA00023015"/>
    </source>
</evidence>
<dbReference type="EMBL" id="CDPU01000033">
    <property type="protein sequence ID" value="CEO53066.1"/>
    <property type="molecule type" value="Genomic_DNA"/>
</dbReference>
<dbReference type="PROSITE" id="PS51360">
    <property type="entry name" value="PLUS3"/>
    <property type="match status" value="1"/>
</dbReference>
<feature type="compositionally biased region" description="Polar residues" evidence="5">
    <location>
        <begin position="486"/>
        <end position="496"/>
    </location>
</feature>
<comment type="subcellular location">
    <subcellularLocation>
        <location evidence="1">Nucleus</location>
    </subcellularLocation>
</comment>
<feature type="region of interest" description="Disordered" evidence="5">
    <location>
        <begin position="105"/>
        <end position="143"/>
    </location>
</feature>
<dbReference type="GO" id="GO:0016593">
    <property type="term" value="C:Cdc73/Paf1 complex"/>
    <property type="evidence" value="ECO:0007669"/>
    <property type="project" value="TreeGrafter"/>
</dbReference>
<feature type="compositionally biased region" description="Basic and acidic residues" evidence="5">
    <location>
        <begin position="129"/>
        <end position="143"/>
    </location>
</feature>
<evidence type="ECO:0000313" key="7">
    <source>
        <dbReference type="EMBL" id="CEO53066.1"/>
    </source>
</evidence>